<dbReference type="PANTHER" id="PTHR48021">
    <property type="match status" value="1"/>
</dbReference>
<feature type="transmembrane region" description="Helical" evidence="9">
    <location>
        <begin position="372"/>
        <end position="392"/>
    </location>
</feature>
<feature type="transmembrane region" description="Helical" evidence="9">
    <location>
        <begin position="63"/>
        <end position="85"/>
    </location>
</feature>
<dbReference type="PRINTS" id="PR00171">
    <property type="entry name" value="SUGRTRNSPORT"/>
</dbReference>
<evidence type="ECO:0000256" key="8">
    <source>
        <dbReference type="RuleBase" id="RU003346"/>
    </source>
</evidence>
<name>A0ABM3HK06_9MYRT</name>
<evidence type="ECO:0000313" key="11">
    <source>
        <dbReference type="Proteomes" id="UP000827889"/>
    </source>
</evidence>
<evidence type="ECO:0000256" key="4">
    <source>
        <dbReference type="ARBA" id="ARBA00022597"/>
    </source>
</evidence>
<dbReference type="SUPFAM" id="SSF103473">
    <property type="entry name" value="MFS general substrate transporter"/>
    <property type="match status" value="1"/>
</dbReference>
<feature type="transmembrane region" description="Helical" evidence="9">
    <location>
        <begin position="495"/>
        <end position="516"/>
    </location>
</feature>
<gene>
    <name evidence="12" type="primary">LOC115751683</name>
</gene>
<feature type="domain" description="Major facilitator superfamily (MFS) profile" evidence="10">
    <location>
        <begin position="68"/>
        <end position="523"/>
    </location>
</feature>
<dbReference type="InterPro" id="IPR003663">
    <property type="entry name" value="Sugar/inositol_transpt"/>
</dbReference>
<feature type="transmembrane region" description="Helical" evidence="9">
    <location>
        <begin position="339"/>
        <end position="360"/>
    </location>
</feature>
<feature type="transmembrane region" description="Helical" evidence="9">
    <location>
        <begin position="196"/>
        <end position="216"/>
    </location>
</feature>
<evidence type="ECO:0000256" key="7">
    <source>
        <dbReference type="ARBA" id="ARBA00023136"/>
    </source>
</evidence>
<feature type="transmembrane region" description="Helical" evidence="9">
    <location>
        <begin position="134"/>
        <end position="152"/>
    </location>
</feature>
<protein>
    <submittedName>
        <fullName evidence="12">Sugar transporter ERD6-like 10 isoform X1</fullName>
    </submittedName>
</protein>
<dbReference type="GeneID" id="115751683"/>
<dbReference type="InterPro" id="IPR050549">
    <property type="entry name" value="MFS_Trehalose_Transporter"/>
</dbReference>
<reference evidence="12" key="1">
    <citation type="submission" date="2025-08" db="UniProtKB">
        <authorList>
            <consortium name="RefSeq"/>
        </authorList>
    </citation>
    <scope>IDENTIFICATION</scope>
    <source>
        <tissue evidence="12">Leaf</tissue>
    </source>
</reference>
<dbReference type="Gene3D" id="1.20.1250.20">
    <property type="entry name" value="MFS general substrate transporter like domains"/>
    <property type="match status" value="1"/>
</dbReference>
<feature type="transmembrane region" description="Helical" evidence="9">
    <location>
        <begin position="252"/>
        <end position="273"/>
    </location>
</feature>
<keyword evidence="7 9" id="KW-0472">Membrane</keyword>
<feature type="transmembrane region" description="Helical" evidence="9">
    <location>
        <begin position="399"/>
        <end position="421"/>
    </location>
</feature>
<dbReference type="InterPro" id="IPR020846">
    <property type="entry name" value="MFS_dom"/>
</dbReference>
<dbReference type="NCBIfam" id="TIGR00879">
    <property type="entry name" value="SP"/>
    <property type="match status" value="1"/>
</dbReference>
<proteinExistence type="inferred from homology"/>
<keyword evidence="6 9" id="KW-1133">Transmembrane helix</keyword>
<keyword evidence="5 9" id="KW-0812">Transmembrane</keyword>
<evidence type="ECO:0000313" key="12">
    <source>
        <dbReference type="RefSeq" id="XP_048136932.1"/>
    </source>
</evidence>
<evidence type="ECO:0000256" key="5">
    <source>
        <dbReference type="ARBA" id="ARBA00022692"/>
    </source>
</evidence>
<keyword evidence="4" id="KW-0762">Sugar transport</keyword>
<dbReference type="RefSeq" id="XP_048136932.1">
    <property type="nucleotide sequence ID" value="XM_048280975.1"/>
</dbReference>
<evidence type="ECO:0000256" key="3">
    <source>
        <dbReference type="ARBA" id="ARBA00022448"/>
    </source>
</evidence>
<dbReference type="Proteomes" id="UP000827889">
    <property type="component" value="Chromosome 6"/>
</dbReference>
<feature type="transmembrane region" description="Helical" evidence="9">
    <location>
        <begin position="470"/>
        <end position="489"/>
    </location>
</feature>
<dbReference type="PROSITE" id="PS50850">
    <property type="entry name" value="MFS"/>
    <property type="match status" value="1"/>
</dbReference>
<accession>A0ABM3HK06</accession>
<comment type="subcellular location">
    <subcellularLocation>
        <location evidence="1">Membrane</location>
        <topology evidence="1">Multi-pass membrane protein</topology>
    </subcellularLocation>
</comment>
<evidence type="ECO:0000256" key="6">
    <source>
        <dbReference type="ARBA" id="ARBA00022989"/>
    </source>
</evidence>
<feature type="transmembrane region" description="Helical" evidence="9">
    <location>
        <begin position="97"/>
        <end position="122"/>
    </location>
</feature>
<feature type="transmembrane region" description="Helical" evidence="9">
    <location>
        <begin position="433"/>
        <end position="458"/>
    </location>
</feature>
<evidence type="ECO:0000259" key="10">
    <source>
        <dbReference type="PROSITE" id="PS50850"/>
    </source>
</evidence>
<dbReference type="InterPro" id="IPR005828">
    <property type="entry name" value="MFS_sugar_transport-like"/>
</dbReference>
<keyword evidence="3 8" id="KW-0813">Transport</keyword>
<dbReference type="InterPro" id="IPR036259">
    <property type="entry name" value="MFS_trans_sf"/>
</dbReference>
<dbReference type="Pfam" id="PF00083">
    <property type="entry name" value="Sugar_tr"/>
    <property type="match status" value="1"/>
</dbReference>
<dbReference type="PANTHER" id="PTHR48021:SF48">
    <property type="entry name" value="MAJOR FACILITATOR SUPERFAMILY (MFS) PROFILE DOMAIN-CONTAINING PROTEIN"/>
    <property type="match status" value="1"/>
</dbReference>
<evidence type="ECO:0000256" key="9">
    <source>
        <dbReference type="SAM" id="Phobius"/>
    </source>
</evidence>
<evidence type="ECO:0000256" key="2">
    <source>
        <dbReference type="ARBA" id="ARBA00010992"/>
    </source>
</evidence>
<feature type="transmembrane region" description="Helical" evidence="9">
    <location>
        <begin position="228"/>
        <end position="246"/>
    </location>
</feature>
<sequence>MFTEDSILSPPFLAILTHQKQRDMERDSLEEDGLSTSSLLLKEVSNCGNHCNSTSSSDSSVTALLVFSTLVAVCGSIATGCAVGYSSPVKSGIMEDLGLSVAAYSLFGSMLTIGGLTAALVNGTITDMIGRKRTMWLSQILSTAGWLSIALTKVPSLPLDSPNSPQRLPTCVLFELSKWNRKCSKENLLNAWWLDAGRALIGFGVGLTGYVVHVYIAEITPKNVRGAFASFNSFMLACGFSLAYFIGTIVSWRALALIGGIPGVIQIFSLYFIPESPRWLVKVGQKQEFEAALQRLRGKSADISQEATDITIYTETFERQSWSRFSDVFQQRYAHSLTVGLGLMLLQQFGGVSAFSYYASTIFESADFSTSIGTRSVAIVTMPALAITVILTDRAGRQPLLMVSSAGVCLSCLILGLLFYMQDLHNWKDVTPILVFLAILAYFVFASVGMQGLPWILMSEIFPVNVRGRAGSLVTFTHWSCSWIVSYTFNFMFEWSAPGTFFIFAGVCGLAILFTVKLVPETKGRALEELQASLAHFSAVS</sequence>
<dbReference type="CDD" id="cd17358">
    <property type="entry name" value="MFS_GLUT6_8_Class3_like"/>
    <property type="match status" value="1"/>
</dbReference>
<organism evidence="11 12">
    <name type="scientific">Rhodamnia argentea</name>
    <dbReference type="NCBI Taxonomy" id="178133"/>
    <lineage>
        <taxon>Eukaryota</taxon>
        <taxon>Viridiplantae</taxon>
        <taxon>Streptophyta</taxon>
        <taxon>Embryophyta</taxon>
        <taxon>Tracheophyta</taxon>
        <taxon>Spermatophyta</taxon>
        <taxon>Magnoliopsida</taxon>
        <taxon>eudicotyledons</taxon>
        <taxon>Gunneridae</taxon>
        <taxon>Pentapetalae</taxon>
        <taxon>rosids</taxon>
        <taxon>malvids</taxon>
        <taxon>Myrtales</taxon>
        <taxon>Myrtaceae</taxon>
        <taxon>Myrtoideae</taxon>
        <taxon>Myrteae</taxon>
        <taxon>Australasian group</taxon>
        <taxon>Rhodamnia</taxon>
    </lineage>
</organism>
<keyword evidence="11" id="KW-1185">Reference proteome</keyword>
<dbReference type="PROSITE" id="PS00217">
    <property type="entry name" value="SUGAR_TRANSPORT_2"/>
    <property type="match status" value="1"/>
</dbReference>
<dbReference type="InterPro" id="IPR044775">
    <property type="entry name" value="MFS_ERD6/Tret1-like"/>
</dbReference>
<evidence type="ECO:0000256" key="1">
    <source>
        <dbReference type="ARBA" id="ARBA00004141"/>
    </source>
</evidence>
<dbReference type="InterPro" id="IPR005829">
    <property type="entry name" value="Sugar_transporter_CS"/>
</dbReference>
<comment type="similarity">
    <text evidence="2 8">Belongs to the major facilitator superfamily. Sugar transporter (TC 2.A.1.1) family.</text>
</comment>